<dbReference type="GO" id="GO:0016787">
    <property type="term" value="F:hydrolase activity"/>
    <property type="evidence" value="ECO:0007669"/>
    <property type="project" value="UniProtKB-KW"/>
</dbReference>
<name>A0ABP9B8B2_9GAMM</name>
<dbReference type="RefSeq" id="WP_345302875.1">
    <property type="nucleotide sequence ID" value="NZ_BAABJE010000007.1"/>
</dbReference>
<dbReference type="InterPro" id="IPR023214">
    <property type="entry name" value="HAD_sf"/>
</dbReference>
<organism evidence="1 2">
    <name type="scientific">Lysobacter hankyongensis</name>
    <dbReference type="NCBI Taxonomy" id="1176535"/>
    <lineage>
        <taxon>Bacteria</taxon>
        <taxon>Pseudomonadati</taxon>
        <taxon>Pseudomonadota</taxon>
        <taxon>Gammaproteobacteria</taxon>
        <taxon>Lysobacterales</taxon>
        <taxon>Lysobacteraceae</taxon>
        <taxon>Lysobacter</taxon>
    </lineage>
</organism>
<dbReference type="SUPFAM" id="SSF56784">
    <property type="entry name" value="HAD-like"/>
    <property type="match status" value="1"/>
</dbReference>
<dbReference type="NCBIfam" id="TIGR01490">
    <property type="entry name" value="HAD-SF-IB-hyp1"/>
    <property type="match status" value="1"/>
</dbReference>
<accession>A0ABP9B8B2</accession>
<comment type="caution">
    <text evidence="1">The sequence shown here is derived from an EMBL/GenBank/DDBJ whole genome shotgun (WGS) entry which is preliminary data.</text>
</comment>
<evidence type="ECO:0000313" key="2">
    <source>
        <dbReference type="Proteomes" id="UP001499959"/>
    </source>
</evidence>
<dbReference type="EMBL" id="BAABJE010000007">
    <property type="protein sequence ID" value="GAA4792102.1"/>
    <property type="molecule type" value="Genomic_DNA"/>
</dbReference>
<proteinExistence type="predicted"/>
<dbReference type="PANTHER" id="PTHR43344:SF14">
    <property type="entry name" value="HAD-IB FAMILY HYDROLASE"/>
    <property type="match status" value="1"/>
</dbReference>
<gene>
    <name evidence="1" type="ORF">GCM10023307_16800</name>
</gene>
<protein>
    <submittedName>
        <fullName evidence="1">HAD family hydrolase</fullName>
    </submittedName>
</protein>
<keyword evidence="2" id="KW-1185">Reference proteome</keyword>
<dbReference type="InterPro" id="IPR006385">
    <property type="entry name" value="HAD_hydro_SerB1"/>
</dbReference>
<dbReference type="InterPro" id="IPR036412">
    <property type="entry name" value="HAD-like_sf"/>
</dbReference>
<dbReference type="PANTHER" id="PTHR43344">
    <property type="entry name" value="PHOSPHOSERINE PHOSPHATASE"/>
    <property type="match status" value="1"/>
</dbReference>
<reference evidence="2" key="1">
    <citation type="journal article" date="2019" name="Int. J. Syst. Evol. Microbiol.">
        <title>The Global Catalogue of Microorganisms (GCM) 10K type strain sequencing project: providing services to taxonomists for standard genome sequencing and annotation.</title>
        <authorList>
            <consortium name="The Broad Institute Genomics Platform"/>
            <consortium name="The Broad Institute Genome Sequencing Center for Infectious Disease"/>
            <person name="Wu L."/>
            <person name="Ma J."/>
        </authorList>
    </citation>
    <scope>NUCLEOTIDE SEQUENCE [LARGE SCALE GENOMIC DNA]</scope>
    <source>
        <strain evidence="2">JCM 18204</strain>
    </source>
</reference>
<dbReference type="InterPro" id="IPR050582">
    <property type="entry name" value="HAD-like_SerB"/>
</dbReference>
<dbReference type="Gene3D" id="1.20.1440.100">
    <property type="entry name" value="SG protein - dephosphorylation function"/>
    <property type="match status" value="1"/>
</dbReference>
<evidence type="ECO:0000313" key="1">
    <source>
        <dbReference type="EMBL" id="GAA4792102.1"/>
    </source>
</evidence>
<dbReference type="NCBIfam" id="TIGR01488">
    <property type="entry name" value="HAD-SF-IB"/>
    <property type="match status" value="1"/>
</dbReference>
<dbReference type="Pfam" id="PF12710">
    <property type="entry name" value="HAD"/>
    <property type="match status" value="1"/>
</dbReference>
<sequence length="197" mass="22136">MNLALFDFDGTITDREMLPAFVRFAVPPSRLRLWSWLLAPWVIGYRLGWVSGVSIRRKIAWFGFRGMSAADCRAAGERFAREALPAVLRPQAMARIAWHRARGDTVVVVSGAYDVYLQPWCREHGLGLICSSLETVDGRLTGRYAGAQCVGAEKARRVREQYVLSDFGAVHAYGDTPEDAELLALADESWFRVWPET</sequence>
<dbReference type="Proteomes" id="UP001499959">
    <property type="component" value="Unassembled WGS sequence"/>
</dbReference>
<dbReference type="CDD" id="cd02612">
    <property type="entry name" value="HAD_PGPPase"/>
    <property type="match status" value="1"/>
</dbReference>
<keyword evidence="1" id="KW-0378">Hydrolase</keyword>
<dbReference type="Gene3D" id="3.40.50.1000">
    <property type="entry name" value="HAD superfamily/HAD-like"/>
    <property type="match status" value="1"/>
</dbReference>